<keyword evidence="5" id="KW-1185">Reference proteome</keyword>
<feature type="compositionally biased region" description="Low complexity" evidence="2">
    <location>
        <begin position="29"/>
        <end position="41"/>
    </location>
</feature>
<dbReference type="InterPro" id="IPR012337">
    <property type="entry name" value="RNaseH-like_sf"/>
</dbReference>
<name>A0A8J5CUJ8_CHIOP</name>
<dbReference type="Gene3D" id="1.10.238.10">
    <property type="entry name" value="EF-hand"/>
    <property type="match status" value="1"/>
</dbReference>
<evidence type="ECO:0000313" key="5">
    <source>
        <dbReference type="Proteomes" id="UP000770661"/>
    </source>
</evidence>
<dbReference type="SMART" id="SM00054">
    <property type="entry name" value="EFh"/>
    <property type="match status" value="3"/>
</dbReference>
<dbReference type="Pfam" id="PF13499">
    <property type="entry name" value="EF-hand_7"/>
    <property type="match status" value="1"/>
</dbReference>
<feature type="domain" description="EF-hand" evidence="3">
    <location>
        <begin position="71"/>
        <end position="106"/>
    </location>
</feature>
<dbReference type="Proteomes" id="UP000770661">
    <property type="component" value="Unassembled WGS sequence"/>
</dbReference>
<gene>
    <name evidence="4" type="ORF">GWK47_047144</name>
</gene>
<sequence length="806" mass="90235">MYGMVGGGGGASTTASNKSNSRRSTQYRSSANPVSASNPSAGVGRPPRSLYRRLLTFIKQAWTGVKFGSASSSKYPHYIFNNLDKESTGIINFEDMIKLLSRLSRGSLDDRLKWIFTLYDLNGDGCITRQEMTDVVQAVYDLMGKHTDTPVDEQTVGQKVETLFTTLDLNKDGVITLDEFTEVCGRDGTIAHNIDAMLQCNYTCQLHLNAVDATPPDATSRDISRPRARDGGTLGIGIGSANEAEAHRKPIIMSAIVKKRKVDLECRAFNPEWEKYFFTERFGQAQCLICLKTVAVLKEYNMRRHWETQHQASSFASMSAAERKEAIVKLSGNLQKSTSLFRKQTTEADKVTRASYEVSRILARRMKPFTDGDFIKECIMVVIDSLCPEKRSAFERVSLSPRTVCRRIEEMSDSVNDSLKTCCSNFVAFSLALDESTDMKDTAQLAIFIRGVTAALQVYEEFLQLVPLHGTTTGQDIFDAVLQCVKQHSLDLSRLVCVMTDGASPSNHWKEGCRLVRHCEAAGHTQPIHKVHCIIHQESLCSKSANLTDVMFLVVKIVNSILSHSLNHRQFQALTDEVNAHYGDLLYFCEVRWLSHGAMLGRVCDLQQEIATFLRQKNLPGADHFSNPQWLARLALLKDITTHLNDINVKLQGKNILVTDMYSHITAFEVKLRLWEAPLAAGQLMHFPRIVACAPDDVDLNTCVGVVTSLREEFASRFTGVRPLAPGFKLFTSPFDFPVDEAPAPLQMELVELQCNDELKAKYRTASPLSFFCDLVLPSNKFPNYIEHVKRIVAMFGSTYCCEQLF</sequence>
<proteinExistence type="predicted"/>
<dbReference type="EMBL" id="JACEEZ010011863">
    <property type="protein sequence ID" value="KAG0721096.1"/>
    <property type="molecule type" value="Genomic_DNA"/>
</dbReference>
<comment type="caution">
    <text evidence="4">The sequence shown here is derived from an EMBL/GenBank/DDBJ whole genome shotgun (WGS) entry which is preliminary data.</text>
</comment>
<dbReference type="PROSITE" id="PS00018">
    <property type="entry name" value="EF_HAND_1"/>
    <property type="match status" value="2"/>
</dbReference>
<dbReference type="PANTHER" id="PTHR45913:SF5">
    <property type="entry name" value="GENERAL TRANSCRIPTION FACTOR II-I REPEAT DOMAIN-CONTAINING PROTEIN 2A-LIKE PROTEIN"/>
    <property type="match status" value="1"/>
</dbReference>
<evidence type="ECO:0000259" key="3">
    <source>
        <dbReference type="PROSITE" id="PS50222"/>
    </source>
</evidence>
<reference evidence="4" key="1">
    <citation type="submission" date="2020-07" db="EMBL/GenBank/DDBJ databases">
        <title>The High-quality genome of the commercially important snow crab, Chionoecetes opilio.</title>
        <authorList>
            <person name="Jeong J.-H."/>
            <person name="Ryu S."/>
        </authorList>
    </citation>
    <scope>NUCLEOTIDE SEQUENCE</scope>
    <source>
        <strain evidence="4">MADBK_172401_WGS</strain>
        <tissue evidence="4">Digestive gland</tissue>
    </source>
</reference>
<evidence type="ECO:0000256" key="2">
    <source>
        <dbReference type="SAM" id="MobiDB-lite"/>
    </source>
</evidence>
<feature type="compositionally biased region" description="Polar residues" evidence="2">
    <location>
        <begin position="17"/>
        <end position="28"/>
    </location>
</feature>
<evidence type="ECO:0000313" key="4">
    <source>
        <dbReference type="EMBL" id="KAG0721096.1"/>
    </source>
</evidence>
<feature type="domain" description="EF-hand" evidence="3">
    <location>
        <begin position="107"/>
        <end position="142"/>
    </location>
</feature>
<accession>A0A8J5CUJ8</accession>
<dbReference type="SUPFAM" id="SSF53098">
    <property type="entry name" value="Ribonuclease H-like"/>
    <property type="match status" value="1"/>
</dbReference>
<dbReference type="SUPFAM" id="SSF47473">
    <property type="entry name" value="EF-hand"/>
    <property type="match status" value="1"/>
</dbReference>
<feature type="region of interest" description="Disordered" evidence="2">
    <location>
        <begin position="1"/>
        <end position="45"/>
    </location>
</feature>
<protein>
    <submittedName>
        <fullName evidence="4">General transcription factor II-I repeat domain-containing protein 2</fullName>
    </submittedName>
</protein>
<dbReference type="InterPro" id="IPR018247">
    <property type="entry name" value="EF_Hand_1_Ca_BS"/>
</dbReference>
<dbReference type="GO" id="GO:0005509">
    <property type="term" value="F:calcium ion binding"/>
    <property type="evidence" value="ECO:0007669"/>
    <property type="project" value="InterPro"/>
</dbReference>
<dbReference type="PRINTS" id="PR00450">
    <property type="entry name" value="RECOVERIN"/>
</dbReference>
<dbReference type="InterPro" id="IPR011992">
    <property type="entry name" value="EF-hand-dom_pair"/>
</dbReference>
<evidence type="ECO:0000256" key="1">
    <source>
        <dbReference type="ARBA" id="ARBA00022837"/>
    </source>
</evidence>
<dbReference type="CDD" id="cd00051">
    <property type="entry name" value="EFh"/>
    <property type="match status" value="2"/>
</dbReference>
<keyword evidence="1" id="KW-0106">Calcium</keyword>
<dbReference type="PROSITE" id="PS50222">
    <property type="entry name" value="EF_HAND_2"/>
    <property type="match status" value="3"/>
</dbReference>
<dbReference type="AlphaFoldDB" id="A0A8J5CUJ8"/>
<dbReference type="PANTHER" id="PTHR45913">
    <property type="entry name" value="EPM2A-INTERACTING PROTEIN 1"/>
    <property type="match status" value="1"/>
</dbReference>
<dbReference type="OrthoDB" id="1101576at2759"/>
<organism evidence="4 5">
    <name type="scientific">Chionoecetes opilio</name>
    <name type="common">Atlantic snow crab</name>
    <name type="synonym">Cancer opilio</name>
    <dbReference type="NCBI Taxonomy" id="41210"/>
    <lineage>
        <taxon>Eukaryota</taxon>
        <taxon>Metazoa</taxon>
        <taxon>Ecdysozoa</taxon>
        <taxon>Arthropoda</taxon>
        <taxon>Crustacea</taxon>
        <taxon>Multicrustacea</taxon>
        <taxon>Malacostraca</taxon>
        <taxon>Eumalacostraca</taxon>
        <taxon>Eucarida</taxon>
        <taxon>Decapoda</taxon>
        <taxon>Pleocyemata</taxon>
        <taxon>Brachyura</taxon>
        <taxon>Eubrachyura</taxon>
        <taxon>Majoidea</taxon>
        <taxon>Majidae</taxon>
        <taxon>Chionoecetes</taxon>
    </lineage>
</organism>
<feature type="compositionally biased region" description="Gly residues" evidence="2">
    <location>
        <begin position="1"/>
        <end position="11"/>
    </location>
</feature>
<feature type="domain" description="EF-hand" evidence="3">
    <location>
        <begin position="155"/>
        <end position="190"/>
    </location>
</feature>
<dbReference type="InterPro" id="IPR002048">
    <property type="entry name" value="EF_hand_dom"/>
</dbReference>